<dbReference type="InterPro" id="IPR011234">
    <property type="entry name" value="Fumarylacetoacetase-like_C"/>
</dbReference>
<dbReference type="Pfam" id="PF01557">
    <property type="entry name" value="FAA_hydrolase"/>
    <property type="match status" value="1"/>
</dbReference>
<reference evidence="4" key="2">
    <citation type="submission" date="2020-09" db="EMBL/GenBank/DDBJ databases">
        <authorList>
            <person name="Sun Q."/>
            <person name="Zhou Y."/>
        </authorList>
    </citation>
    <scope>NUCLEOTIDE SEQUENCE</scope>
    <source>
        <strain evidence="4">CGMCC 1.15725</strain>
    </source>
</reference>
<keyword evidence="1" id="KW-0456">Lyase</keyword>
<gene>
    <name evidence="4" type="ORF">GCM10011611_54550</name>
</gene>
<dbReference type="InterPro" id="IPR050772">
    <property type="entry name" value="Hydratase-Decarb/MhpD_sf"/>
</dbReference>
<reference evidence="4" key="1">
    <citation type="journal article" date="2014" name="Int. J. Syst. Evol. Microbiol.">
        <title>Complete genome sequence of Corynebacterium casei LMG S-19264T (=DSM 44701T), isolated from a smear-ripened cheese.</title>
        <authorList>
            <consortium name="US DOE Joint Genome Institute (JGI-PGF)"/>
            <person name="Walter F."/>
            <person name="Albersmeier A."/>
            <person name="Kalinowski J."/>
            <person name="Ruckert C."/>
        </authorList>
    </citation>
    <scope>NUCLEOTIDE SEQUENCE</scope>
    <source>
        <strain evidence="4">CGMCC 1.15725</strain>
    </source>
</reference>
<dbReference type="EMBL" id="BMJQ01000017">
    <property type="protein sequence ID" value="GGF41222.1"/>
    <property type="molecule type" value="Genomic_DNA"/>
</dbReference>
<dbReference type="RefSeq" id="WP_189051333.1">
    <property type="nucleotide sequence ID" value="NZ_BMJQ01000017.1"/>
</dbReference>
<dbReference type="GO" id="GO:0008684">
    <property type="term" value="F:2-oxopent-4-enoate hydratase activity"/>
    <property type="evidence" value="ECO:0007669"/>
    <property type="project" value="TreeGrafter"/>
</dbReference>
<accession>A0A8J2YZ26</accession>
<evidence type="ECO:0000259" key="3">
    <source>
        <dbReference type="Pfam" id="PF01557"/>
    </source>
</evidence>
<dbReference type="InterPro" id="IPR036663">
    <property type="entry name" value="Fumarylacetoacetase_C_sf"/>
</dbReference>
<sequence>MSFPAADAAAAWLADRHRSGRQETALPPELRPTTIDEGYDIQDQLVALLDDRVAGWKLGVGSPKQRAETGAGGSIAGRVLAQRCYQPSGTIRLPDPAPVTVEFEIAYVLGRDIRPDDEPGEAMGAIVETRVTFELVRSRFVDRRAVGWPSFAADNAAFEALVVGEPVDGTDLAELAASAVVLVDGVEQARRLTGDDATDPVQAYADFVALARRRSMVLPEGSIISTGTVTRPFNITGAVRIEAQYLGRSLAVRTDVAR</sequence>
<evidence type="ECO:0000313" key="4">
    <source>
        <dbReference type="EMBL" id="GGF41222.1"/>
    </source>
</evidence>
<comment type="caution">
    <text evidence="4">The sequence shown here is derived from an EMBL/GenBank/DDBJ whole genome shotgun (WGS) entry which is preliminary data.</text>
</comment>
<protein>
    <recommendedName>
        <fullName evidence="3">Fumarylacetoacetase-like C-terminal domain-containing protein</fullName>
    </recommendedName>
</protein>
<evidence type="ECO:0000256" key="2">
    <source>
        <dbReference type="SAM" id="MobiDB-lite"/>
    </source>
</evidence>
<dbReference type="Proteomes" id="UP000646365">
    <property type="component" value="Unassembled WGS sequence"/>
</dbReference>
<evidence type="ECO:0000313" key="5">
    <source>
        <dbReference type="Proteomes" id="UP000646365"/>
    </source>
</evidence>
<dbReference type="SUPFAM" id="SSF56529">
    <property type="entry name" value="FAH"/>
    <property type="match status" value="1"/>
</dbReference>
<feature type="region of interest" description="Disordered" evidence="2">
    <location>
        <begin position="14"/>
        <end position="34"/>
    </location>
</feature>
<proteinExistence type="predicted"/>
<keyword evidence="5" id="KW-1185">Reference proteome</keyword>
<dbReference type="PANTHER" id="PTHR30143:SF0">
    <property type="entry name" value="2-KETO-4-PENTENOATE HYDRATASE"/>
    <property type="match status" value="1"/>
</dbReference>
<dbReference type="AlphaFoldDB" id="A0A8J2YZ26"/>
<name>A0A8J2YZ26_9PROT</name>
<feature type="domain" description="Fumarylacetoacetase-like C-terminal" evidence="3">
    <location>
        <begin position="86"/>
        <end position="229"/>
    </location>
</feature>
<organism evidence="4 5">
    <name type="scientific">Aliidongia dinghuensis</name>
    <dbReference type="NCBI Taxonomy" id="1867774"/>
    <lineage>
        <taxon>Bacteria</taxon>
        <taxon>Pseudomonadati</taxon>
        <taxon>Pseudomonadota</taxon>
        <taxon>Alphaproteobacteria</taxon>
        <taxon>Rhodospirillales</taxon>
        <taxon>Dongiaceae</taxon>
        <taxon>Aliidongia</taxon>
    </lineage>
</organism>
<dbReference type="PANTHER" id="PTHR30143">
    <property type="entry name" value="ACID HYDRATASE"/>
    <property type="match status" value="1"/>
</dbReference>
<dbReference type="Gene3D" id="3.90.850.10">
    <property type="entry name" value="Fumarylacetoacetase-like, C-terminal domain"/>
    <property type="match status" value="1"/>
</dbReference>
<evidence type="ECO:0000256" key="1">
    <source>
        <dbReference type="ARBA" id="ARBA00023239"/>
    </source>
</evidence>
<dbReference type="GO" id="GO:0005737">
    <property type="term" value="C:cytoplasm"/>
    <property type="evidence" value="ECO:0007669"/>
    <property type="project" value="TreeGrafter"/>
</dbReference>